<dbReference type="CDD" id="cd12107">
    <property type="entry name" value="Hemerythrin"/>
    <property type="match status" value="1"/>
</dbReference>
<dbReference type="InterPro" id="IPR050669">
    <property type="entry name" value="Hemerythrin"/>
</dbReference>
<dbReference type="eggNOG" id="COG2905">
    <property type="taxonomic scope" value="Bacteria"/>
</dbReference>
<dbReference type="SUPFAM" id="SSF51206">
    <property type="entry name" value="cAMP-binding domain-like"/>
    <property type="match status" value="2"/>
</dbReference>
<dbReference type="Gene3D" id="3.60.15.10">
    <property type="entry name" value="Ribonuclease Z/Hydroxyacylglutathione hydrolase-like"/>
    <property type="match status" value="1"/>
</dbReference>
<dbReference type="HOGENOM" id="CLU_330324_0_0_5"/>
<sequence>MDKLQKVSVARGIFWVEAPDADLRILCGCPADSVKHLMKRGLIQQREKGGVPCETGPNAILLSDVMLQNGELSNLGEFPVLQMLYKQGMILPNHPNNSGQKPLLIGRSEQVSAQMQYIFRGNYGLVSDEELMQAGVSYDDAQWMMRLKLRFAFGRIAPSNQLLEGLVVGEGKVEIRNGLFIERLATNNYRFSYQDETVDVDLNLEIGNRYETPYPLGYLRFKREYFAVLHSGEGDGWDVNRPSMSSILMFQGRLYLIDAGPNLYSNLSALGVVVDEIEGIFHTHAHDDHFCGITTLMRAGRRLKYFATPAVRATVQRKLGALLSMEHERFTDFFEIHDLQQGCWNNLQGLEVKPIFSPHPLETTIFQFRALWHEGYKVYAHYADIVSLKVLHGMIEEDTSKPGLSEALFNKVKVNYLAPVDLKKLDIGGGMIHGNAEDFRDDLSDKILLSHTALELNTAQKEIGSSAPYGVVDVLIHSKNNRTRESALQFLEAYFPEIPGEDHQALLNGDLVEFNPGNIMLKEGQPANYILLVLHGTVERISTLHEVHGYMDAGSFVGELAVLNRCPSEASYRAVNFVWTLRIPVFLFLEIIRRHGLLEKLQSNLEIRAFLQSSRLFGEGLSYPVLNRMLEGITSRRYMPGEPILCRDLTYLNMILAGEVRRMVGGEELDVLGARDFFGEEGAVFGLPCLFRLEVLEPTDVLQIPGELLQAIPIVRWKLYESYLRRAQAIIHGSENEQVFVWRDAFAIGVHEMDTHHKKLVEIANSIIEIIGSNIGKESLMKSMDALIAYTEYHFQAEEKMMEAYGYADLEHHHHLHVKLVSQVVEFQNMVEEKDDYLGLDFEGFFSDWLIQHILNEDRRYAMHLNDRCIF</sequence>
<reference evidence="7" key="1">
    <citation type="journal article" date="2009" name="Appl. Environ. Microbiol.">
        <title>Complete genome sequence of the chemolithoautotrophic marine magnetotactic coccus strain MC-1.</title>
        <authorList>
            <person name="Schubbe S."/>
            <person name="Williams T.J."/>
            <person name="Xie G."/>
            <person name="Kiss H.E."/>
            <person name="Brettin T.S."/>
            <person name="Martinez D."/>
            <person name="Ross C.A."/>
            <person name="Schuler D."/>
            <person name="Cox B.L."/>
            <person name="Nealson K.H."/>
            <person name="Bazylinski D.A."/>
        </authorList>
    </citation>
    <scope>NUCLEOTIDE SEQUENCE [LARGE SCALE GENOMIC DNA]</scope>
    <source>
        <strain evidence="7">ATCC BAA-1437 / JCM 17883 / MC-1</strain>
    </source>
</reference>
<dbReference type="InterPro" id="IPR012827">
    <property type="entry name" value="Hemerythrin_metal-bd"/>
</dbReference>
<evidence type="ECO:0000313" key="6">
    <source>
        <dbReference type="EMBL" id="ABK44954.1"/>
    </source>
</evidence>
<keyword evidence="3" id="KW-0479">Metal-binding</keyword>
<dbReference type="Gene3D" id="2.60.120.10">
    <property type="entry name" value="Jelly Rolls"/>
    <property type="match status" value="2"/>
</dbReference>
<evidence type="ECO:0000313" key="7">
    <source>
        <dbReference type="Proteomes" id="UP000002586"/>
    </source>
</evidence>
<dbReference type="AlphaFoldDB" id="A0LAG1"/>
<dbReference type="STRING" id="156889.Mmc1_2454"/>
<dbReference type="PANTHER" id="PTHR37164">
    <property type="entry name" value="BACTERIOHEMERYTHRIN"/>
    <property type="match status" value="1"/>
</dbReference>
<dbReference type="InterPro" id="IPR014710">
    <property type="entry name" value="RmlC-like_jellyroll"/>
</dbReference>
<comment type="similarity">
    <text evidence="1">Belongs to the hemerythrin family.</text>
</comment>
<dbReference type="InterPro" id="IPR016131">
    <property type="entry name" value="Haemerythrin_Fe_BS"/>
</dbReference>
<dbReference type="eggNOG" id="COG2703">
    <property type="taxonomic scope" value="Bacteria"/>
</dbReference>
<keyword evidence="7" id="KW-1185">Reference proteome</keyword>
<name>A0LAG1_MAGMM</name>
<keyword evidence="4" id="KW-0408">Iron</keyword>
<dbReference type="GO" id="GO:0046872">
    <property type="term" value="F:metal ion binding"/>
    <property type="evidence" value="ECO:0007669"/>
    <property type="project" value="UniProtKB-KW"/>
</dbReference>
<dbReference type="PROSITE" id="PS50042">
    <property type="entry name" value="CNMP_BINDING_3"/>
    <property type="match status" value="1"/>
</dbReference>
<dbReference type="SUPFAM" id="SSF47188">
    <property type="entry name" value="Hemerythrin-like"/>
    <property type="match status" value="1"/>
</dbReference>
<dbReference type="RefSeq" id="WP_011714073.1">
    <property type="nucleotide sequence ID" value="NC_008576.1"/>
</dbReference>
<dbReference type="NCBIfam" id="NF033749">
    <property type="entry name" value="bact_hemeryth"/>
    <property type="match status" value="1"/>
</dbReference>
<gene>
    <name evidence="6" type="ordered locus">Mmc1_2454</name>
</gene>
<evidence type="ECO:0000259" key="5">
    <source>
        <dbReference type="PROSITE" id="PS50042"/>
    </source>
</evidence>
<dbReference type="InterPro" id="IPR012312">
    <property type="entry name" value="Hemerythrin-like"/>
</dbReference>
<feature type="domain" description="Cyclic nucleotide-binding" evidence="5">
    <location>
        <begin position="514"/>
        <end position="592"/>
    </location>
</feature>
<evidence type="ECO:0000256" key="4">
    <source>
        <dbReference type="ARBA" id="ARBA00023004"/>
    </source>
</evidence>
<dbReference type="Pfam" id="PF23023">
    <property type="entry name" value="Anti-Pycsar_Apyc1"/>
    <property type="match status" value="1"/>
</dbReference>
<dbReference type="SUPFAM" id="SSF56281">
    <property type="entry name" value="Metallo-hydrolase/oxidoreductase"/>
    <property type="match status" value="1"/>
</dbReference>
<dbReference type="GO" id="GO:0005344">
    <property type="term" value="F:oxygen carrier activity"/>
    <property type="evidence" value="ECO:0007669"/>
    <property type="project" value="UniProtKB-KW"/>
</dbReference>
<dbReference type="Proteomes" id="UP000002586">
    <property type="component" value="Chromosome"/>
</dbReference>
<accession>A0LAG1</accession>
<keyword evidence="2" id="KW-0561">Oxygen transport</keyword>
<dbReference type="eggNOG" id="COG1234">
    <property type="taxonomic scope" value="Bacteria"/>
</dbReference>
<evidence type="ECO:0000256" key="3">
    <source>
        <dbReference type="ARBA" id="ARBA00022723"/>
    </source>
</evidence>
<dbReference type="InterPro" id="IPR036866">
    <property type="entry name" value="RibonucZ/Hydroxyglut_hydro"/>
</dbReference>
<dbReference type="PANTHER" id="PTHR37164:SF1">
    <property type="entry name" value="BACTERIOHEMERYTHRIN"/>
    <property type="match status" value="1"/>
</dbReference>
<dbReference type="Pfam" id="PF01814">
    <property type="entry name" value="Hemerythrin"/>
    <property type="match status" value="1"/>
</dbReference>
<reference evidence="6 7" key="2">
    <citation type="journal article" date="2012" name="Int. J. Syst. Evol. Microbiol.">
        <title>Magnetococcus marinus gen. nov., sp. nov., a marine, magnetotactic bacterium that represents a novel lineage (Magnetococcaceae fam. nov.; Magnetococcales ord. nov.) at the base of the Alphaproteobacteria.</title>
        <authorList>
            <person name="Bazylinski D.A."/>
            <person name="Williams T.J."/>
            <person name="Lefevre C.T."/>
            <person name="Berg R.J."/>
            <person name="Zhang C.L."/>
            <person name="Bowser S.S."/>
            <person name="Dean A.J."/>
            <person name="Beveridge T.J."/>
        </authorList>
    </citation>
    <scope>NUCLEOTIDE SEQUENCE [LARGE SCALE GENOMIC DNA]</scope>
    <source>
        <strain evidence="7">ATCC BAA-1437 / JCM 17883 / MC-1</strain>
    </source>
</reference>
<dbReference type="InterPro" id="IPR018490">
    <property type="entry name" value="cNMP-bd_dom_sf"/>
</dbReference>
<organism evidence="6 7">
    <name type="scientific">Magnetococcus marinus (strain ATCC BAA-1437 / JCM 17883 / MC-1)</name>
    <dbReference type="NCBI Taxonomy" id="156889"/>
    <lineage>
        <taxon>Bacteria</taxon>
        <taxon>Pseudomonadati</taxon>
        <taxon>Pseudomonadota</taxon>
        <taxon>Magnetococcia</taxon>
        <taxon>Magnetococcales</taxon>
        <taxon>Magnetococcaceae</taxon>
        <taxon>Magnetococcus</taxon>
    </lineage>
</organism>
<dbReference type="Gene3D" id="1.20.120.50">
    <property type="entry name" value="Hemerythrin-like"/>
    <property type="match status" value="1"/>
</dbReference>
<dbReference type="CDD" id="cd00038">
    <property type="entry name" value="CAP_ED"/>
    <property type="match status" value="2"/>
</dbReference>
<evidence type="ECO:0000256" key="1">
    <source>
        <dbReference type="ARBA" id="ARBA00010587"/>
    </source>
</evidence>
<dbReference type="OrthoDB" id="9800940at2"/>
<dbReference type="KEGG" id="mgm:Mmc1_2454"/>
<dbReference type="PROSITE" id="PS00550">
    <property type="entry name" value="HEMERYTHRINS"/>
    <property type="match status" value="1"/>
</dbReference>
<keyword evidence="2" id="KW-0813">Transport</keyword>
<evidence type="ECO:0000256" key="2">
    <source>
        <dbReference type="ARBA" id="ARBA00022621"/>
    </source>
</evidence>
<dbReference type="NCBIfam" id="TIGR02481">
    <property type="entry name" value="hemeryth_dom"/>
    <property type="match status" value="1"/>
</dbReference>
<dbReference type="Pfam" id="PF00027">
    <property type="entry name" value="cNMP_binding"/>
    <property type="match status" value="1"/>
</dbReference>
<dbReference type="InterPro" id="IPR035938">
    <property type="entry name" value="Hemerythrin-like_sf"/>
</dbReference>
<dbReference type="EMBL" id="CP000471">
    <property type="protein sequence ID" value="ABK44954.1"/>
    <property type="molecule type" value="Genomic_DNA"/>
</dbReference>
<protein>
    <submittedName>
        <fullName evidence="6">Cyclic nucleotide-binding protein</fullName>
    </submittedName>
</protein>
<dbReference type="InterPro" id="IPR000595">
    <property type="entry name" value="cNMP-bd_dom"/>
</dbReference>
<proteinExistence type="inferred from homology"/>